<evidence type="ECO:0000256" key="1">
    <source>
        <dbReference type="SAM" id="Phobius"/>
    </source>
</evidence>
<name>A0ABV0QER8_9TELE</name>
<protein>
    <recommendedName>
        <fullName evidence="4">Secreted protein</fullName>
    </recommendedName>
</protein>
<sequence length="106" mass="11968">MYSGSVHVIVIMVYVFFSANASAGCGVIHTGHHLSDMTLRQCRPPMQEAATELESFFSDKLLHPTCTKKHYRKPFVRAAVSFYNHQCSIRVYIPAVICKVLSIFCK</sequence>
<keyword evidence="1" id="KW-0812">Transmembrane</keyword>
<evidence type="ECO:0008006" key="4">
    <source>
        <dbReference type="Google" id="ProtNLM"/>
    </source>
</evidence>
<dbReference type="EMBL" id="JAHRIN010009116">
    <property type="protein sequence ID" value="MEQ2194326.1"/>
    <property type="molecule type" value="Genomic_DNA"/>
</dbReference>
<keyword evidence="1" id="KW-0472">Membrane</keyword>
<comment type="caution">
    <text evidence="2">The sequence shown here is derived from an EMBL/GenBank/DDBJ whole genome shotgun (WGS) entry which is preliminary data.</text>
</comment>
<evidence type="ECO:0000313" key="2">
    <source>
        <dbReference type="EMBL" id="MEQ2194326.1"/>
    </source>
</evidence>
<keyword evidence="1" id="KW-1133">Transmembrane helix</keyword>
<proteinExistence type="predicted"/>
<organism evidence="2 3">
    <name type="scientific">Xenoophorus captivus</name>
    <dbReference type="NCBI Taxonomy" id="1517983"/>
    <lineage>
        <taxon>Eukaryota</taxon>
        <taxon>Metazoa</taxon>
        <taxon>Chordata</taxon>
        <taxon>Craniata</taxon>
        <taxon>Vertebrata</taxon>
        <taxon>Euteleostomi</taxon>
        <taxon>Actinopterygii</taxon>
        <taxon>Neopterygii</taxon>
        <taxon>Teleostei</taxon>
        <taxon>Neoteleostei</taxon>
        <taxon>Acanthomorphata</taxon>
        <taxon>Ovalentaria</taxon>
        <taxon>Atherinomorphae</taxon>
        <taxon>Cyprinodontiformes</taxon>
        <taxon>Goodeidae</taxon>
        <taxon>Xenoophorus</taxon>
    </lineage>
</organism>
<accession>A0ABV0QER8</accession>
<dbReference type="Proteomes" id="UP001434883">
    <property type="component" value="Unassembled WGS sequence"/>
</dbReference>
<reference evidence="2 3" key="1">
    <citation type="submission" date="2021-06" db="EMBL/GenBank/DDBJ databases">
        <authorList>
            <person name="Palmer J.M."/>
        </authorList>
    </citation>
    <scope>NUCLEOTIDE SEQUENCE [LARGE SCALE GENOMIC DNA]</scope>
    <source>
        <strain evidence="2 3">XC_2019</strain>
        <tissue evidence="2">Muscle</tissue>
    </source>
</reference>
<gene>
    <name evidence="2" type="ORF">XENOCAPTIV_027446</name>
</gene>
<feature type="transmembrane region" description="Helical" evidence="1">
    <location>
        <begin position="6"/>
        <end position="28"/>
    </location>
</feature>
<keyword evidence="3" id="KW-1185">Reference proteome</keyword>
<evidence type="ECO:0000313" key="3">
    <source>
        <dbReference type="Proteomes" id="UP001434883"/>
    </source>
</evidence>